<sequence length="298" mass="33490">MENPRMQVIRKDRAYTQESISICFYFSRSTTEISGPATLALRKFLETTGKQTFTHYAHEDGEWRDLDAAEWESIRAKLLRPIRTHVALTDDRPHPDKYEFNYDGKDLHNQTFRHYPGAVTAVQFILPTAWLKTHGPQRIRDLALTLAALLPFNSGHVGLSATGFLDGATIMKDLVPQLLQHPGVDVLDLQRTAYEVGTRLRVPHWMTFIGDPALSEMGGTDFLRSQLHTPGTTVESLDASRAVVTLGPAPEPGGPDQPLPAYRELARVLEPWAFHPPNGPPGFPAATFQQWDRRFLDD</sequence>
<evidence type="ECO:0000313" key="1">
    <source>
        <dbReference type="EMBL" id="RKG89758.1"/>
    </source>
</evidence>
<dbReference type="InterPro" id="IPR021815">
    <property type="entry name" value="TsiV"/>
</dbReference>
<dbReference type="Pfam" id="PF11876">
    <property type="entry name" value="TsiV"/>
    <property type="match status" value="1"/>
</dbReference>
<evidence type="ECO:0000313" key="2">
    <source>
        <dbReference type="Proteomes" id="UP000268094"/>
    </source>
</evidence>
<accession>A0A3A8J461</accession>
<organism evidence="1 2">
    <name type="scientific">Corallococcus terminator</name>
    <dbReference type="NCBI Taxonomy" id="2316733"/>
    <lineage>
        <taxon>Bacteria</taxon>
        <taxon>Pseudomonadati</taxon>
        <taxon>Myxococcota</taxon>
        <taxon>Myxococcia</taxon>
        <taxon>Myxococcales</taxon>
        <taxon>Cystobacterineae</taxon>
        <taxon>Myxococcaceae</taxon>
        <taxon>Corallococcus</taxon>
    </lineage>
</organism>
<name>A0A3A8J461_9BACT</name>
<protein>
    <submittedName>
        <fullName evidence="1">DUF3396 domain-containing protein</fullName>
    </submittedName>
</protein>
<gene>
    <name evidence="1" type="ORF">D7V88_12095</name>
</gene>
<keyword evidence="2" id="KW-1185">Reference proteome</keyword>
<dbReference type="Proteomes" id="UP000268094">
    <property type="component" value="Unassembled WGS sequence"/>
</dbReference>
<dbReference type="EMBL" id="RAVZ01000064">
    <property type="protein sequence ID" value="RKG89758.1"/>
    <property type="molecule type" value="Genomic_DNA"/>
</dbReference>
<comment type="caution">
    <text evidence="1">The sequence shown here is derived from an EMBL/GenBank/DDBJ whole genome shotgun (WGS) entry which is preliminary data.</text>
</comment>
<dbReference type="AlphaFoldDB" id="A0A3A8J461"/>
<proteinExistence type="predicted"/>
<reference evidence="2" key="1">
    <citation type="submission" date="2018-09" db="EMBL/GenBank/DDBJ databases">
        <authorList>
            <person name="Livingstone P.G."/>
            <person name="Whitworth D.E."/>
        </authorList>
    </citation>
    <scope>NUCLEOTIDE SEQUENCE [LARGE SCALE GENOMIC DNA]</scope>
    <source>
        <strain evidence="2">CA054A</strain>
    </source>
</reference>